<feature type="compositionally biased region" description="Polar residues" evidence="1">
    <location>
        <begin position="87"/>
        <end position="96"/>
    </location>
</feature>
<protein>
    <recommendedName>
        <fullName evidence="4">Antennapedia</fullName>
    </recommendedName>
</protein>
<feature type="compositionally biased region" description="Polar residues" evidence="1">
    <location>
        <begin position="20"/>
        <end position="37"/>
    </location>
</feature>
<evidence type="ECO:0008006" key="4">
    <source>
        <dbReference type="Google" id="ProtNLM"/>
    </source>
</evidence>
<organism evidence="2 3">
    <name type="scientific">Caerostris extrusa</name>
    <name type="common">Bark spider</name>
    <name type="synonym">Caerostris bankana</name>
    <dbReference type="NCBI Taxonomy" id="172846"/>
    <lineage>
        <taxon>Eukaryota</taxon>
        <taxon>Metazoa</taxon>
        <taxon>Ecdysozoa</taxon>
        <taxon>Arthropoda</taxon>
        <taxon>Chelicerata</taxon>
        <taxon>Arachnida</taxon>
        <taxon>Araneae</taxon>
        <taxon>Araneomorphae</taxon>
        <taxon>Entelegynae</taxon>
        <taxon>Araneoidea</taxon>
        <taxon>Araneidae</taxon>
        <taxon>Caerostris</taxon>
    </lineage>
</organism>
<feature type="region of interest" description="Disordered" evidence="1">
    <location>
        <begin position="72"/>
        <end position="113"/>
    </location>
</feature>
<feature type="compositionally biased region" description="Low complexity" evidence="1">
    <location>
        <begin position="192"/>
        <end position="211"/>
    </location>
</feature>
<feature type="region of interest" description="Disordered" evidence="1">
    <location>
        <begin position="170"/>
        <end position="228"/>
    </location>
</feature>
<keyword evidence="3" id="KW-1185">Reference proteome</keyword>
<evidence type="ECO:0000313" key="2">
    <source>
        <dbReference type="EMBL" id="GIY70644.1"/>
    </source>
</evidence>
<feature type="region of interest" description="Disordered" evidence="1">
    <location>
        <begin position="1"/>
        <end position="37"/>
    </location>
</feature>
<dbReference type="Proteomes" id="UP001054945">
    <property type="component" value="Unassembled WGS sequence"/>
</dbReference>
<dbReference type="EMBL" id="BPLR01014699">
    <property type="protein sequence ID" value="GIY70644.1"/>
    <property type="molecule type" value="Genomic_DNA"/>
</dbReference>
<comment type="caution">
    <text evidence="2">The sequence shown here is derived from an EMBL/GenBank/DDBJ whole genome shotgun (WGS) entry which is preliminary data.</text>
</comment>
<proteinExistence type="predicted"/>
<accession>A0AAV4VL31</accession>
<evidence type="ECO:0000313" key="3">
    <source>
        <dbReference type="Proteomes" id="UP001054945"/>
    </source>
</evidence>
<sequence length="228" mass="25409">MTSYYNAPGPYLTDIRNGGNDPQQHYNPPSIQNGDSCDQRQYLQPQYATSPVQGKPTHAFHLTTDWKYAPITAHSDDSQSPPGHYYSQCSQSQGNMPQPAHQTQQHTPPDASQCIRAPRRGAAELQGSPTEPQNMVPQQFASCKLQQQQNQQAMVQDPNGVHRPVNPDCAANNMHPQHCQSPVHSPQQQMYPPNHVQQQPPTPQNVNQVQPGNAGSTLYPWMRSQFGK</sequence>
<reference evidence="2 3" key="1">
    <citation type="submission" date="2021-06" db="EMBL/GenBank/DDBJ databases">
        <title>Caerostris extrusa draft genome.</title>
        <authorList>
            <person name="Kono N."/>
            <person name="Arakawa K."/>
        </authorList>
    </citation>
    <scope>NUCLEOTIDE SEQUENCE [LARGE SCALE GENOMIC DNA]</scope>
</reference>
<name>A0AAV4VL31_CAEEX</name>
<evidence type="ECO:0000256" key="1">
    <source>
        <dbReference type="SAM" id="MobiDB-lite"/>
    </source>
</evidence>
<dbReference type="AlphaFoldDB" id="A0AAV4VL31"/>
<feature type="compositionally biased region" description="Low complexity" evidence="1">
    <location>
        <begin position="97"/>
        <end position="109"/>
    </location>
</feature>
<gene>
    <name evidence="2" type="primary">AVEN_205455_1</name>
    <name evidence="2" type="ORF">CEXT_394591</name>
</gene>
<feature type="compositionally biased region" description="Polar residues" evidence="1">
    <location>
        <begin position="174"/>
        <end position="191"/>
    </location>
</feature>